<keyword evidence="1" id="KW-0812">Transmembrane</keyword>
<feature type="transmembrane region" description="Helical" evidence="1">
    <location>
        <begin position="79"/>
        <end position="98"/>
    </location>
</feature>
<dbReference type="PANTHER" id="PTHR34980:SF2">
    <property type="entry name" value="INNER MEMBRANE PROTEIN YHAH-RELATED"/>
    <property type="match status" value="1"/>
</dbReference>
<comment type="caution">
    <text evidence="2">The sequence shown here is derived from an EMBL/GenBank/DDBJ whole genome shotgun (WGS) entry which is preliminary data.</text>
</comment>
<dbReference type="GO" id="GO:0005886">
    <property type="term" value="C:plasma membrane"/>
    <property type="evidence" value="ECO:0007669"/>
    <property type="project" value="TreeGrafter"/>
</dbReference>
<dbReference type="Pfam" id="PF05656">
    <property type="entry name" value="DUF805"/>
    <property type="match status" value="1"/>
</dbReference>
<dbReference type="Proteomes" id="UP000057389">
    <property type="component" value="Unassembled WGS sequence"/>
</dbReference>
<dbReference type="RefSeq" id="WP_060469449.1">
    <property type="nucleotide sequence ID" value="NZ_AP025515.1"/>
</dbReference>
<feature type="transmembrane region" description="Helical" evidence="1">
    <location>
        <begin position="49"/>
        <end position="67"/>
    </location>
</feature>
<sequence length="111" mass="12965">MKFYFLAWKRSLDFVGRSSREEYWMFILVHILVSVGCIVADMAMDMTTWFDTIYGILSFIPMLSAIVRRLHDINRSGYWGLVFFIPAVGPFWLIYLLVKSTNVQNDQEALA</sequence>
<keyword evidence="1" id="KW-1133">Transmembrane helix</keyword>
<keyword evidence="3" id="KW-1185">Reference proteome</keyword>
<accession>A0A109D5F9</accession>
<evidence type="ECO:0000313" key="2">
    <source>
        <dbReference type="EMBL" id="KWT99233.1"/>
    </source>
</evidence>
<dbReference type="GeneID" id="300180414"/>
<evidence type="ECO:0000313" key="3">
    <source>
        <dbReference type="Proteomes" id="UP000057389"/>
    </source>
</evidence>
<evidence type="ECO:0008006" key="4">
    <source>
        <dbReference type="Google" id="ProtNLM"/>
    </source>
</evidence>
<dbReference type="PANTHER" id="PTHR34980">
    <property type="entry name" value="INNER MEMBRANE PROTEIN-RELATED-RELATED"/>
    <property type="match status" value="1"/>
</dbReference>
<proteinExistence type="predicted"/>
<evidence type="ECO:0000256" key="1">
    <source>
        <dbReference type="SAM" id="Phobius"/>
    </source>
</evidence>
<name>A0A109D5F9_9VIBR</name>
<dbReference type="OrthoDB" id="9812349at2"/>
<protein>
    <recommendedName>
        <fullName evidence="4">DUF805 domain-containing protein</fullName>
    </recommendedName>
</protein>
<organism evidence="2 3">
    <name type="scientific">Vibrio toranzoniae</name>
    <dbReference type="NCBI Taxonomy" id="1194427"/>
    <lineage>
        <taxon>Bacteria</taxon>
        <taxon>Pseudomonadati</taxon>
        <taxon>Pseudomonadota</taxon>
        <taxon>Gammaproteobacteria</taxon>
        <taxon>Vibrionales</taxon>
        <taxon>Vibrionaceae</taxon>
        <taxon>Vibrio</taxon>
    </lineage>
</organism>
<dbReference type="EMBL" id="LMXU01000033">
    <property type="protein sequence ID" value="KWT99233.1"/>
    <property type="molecule type" value="Genomic_DNA"/>
</dbReference>
<gene>
    <name evidence="2" type="ORF">APQ14_16505</name>
</gene>
<feature type="transmembrane region" description="Helical" evidence="1">
    <location>
        <begin position="23"/>
        <end position="43"/>
    </location>
</feature>
<reference evidence="2 3" key="1">
    <citation type="submission" date="2015-11" db="EMBL/GenBank/DDBJ databases">
        <title>Draft WGS of Vibrio toranzoniae.</title>
        <authorList>
            <person name="Lasa A."/>
            <person name="Romalde J.L."/>
        </authorList>
    </citation>
    <scope>NUCLEOTIDE SEQUENCE [LARGE SCALE GENOMIC DNA]</scope>
    <source>
        <strain evidence="2 3">Vb 10.8</strain>
    </source>
</reference>
<dbReference type="InterPro" id="IPR008523">
    <property type="entry name" value="DUF805"/>
</dbReference>
<keyword evidence="1" id="KW-0472">Membrane</keyword>
<dbReference type="AlphaFoldDB" id="A0A109D5F9"/>